<feature type="compositionally biased region" description="Polar residues" evidence="9">
    <location>
        <begin position="760"/>
        <end position="773"/>
    </location>
</feature>
<dbReference type="PANTHER" id="PTHR10877">
    <property type="entry name" value="POLYCYSTIN FAMILY MEMBER"/>
    <property type="match status" value="1"/>
</dbReference>
<name>A0A7S1HS30_9EUGL</name>
<dbReference type="AlphaFoldDB" id="A0A7S1HS30"/>
<keyword evidence="8" id="KW-0175">Coiled coil</keyword>
<comment type="subcellular location">
    <subcellularLocation>
        <location evidence="1">Membrane</location>
        <topology evidence="1">Multi-pass membrane protein</topology>
    </subcellularLocation>
</comment>
<dbReference type="Pfam" id="PF20519">
    <property type="entry name" value="Polycystin_dom"/>
    <property type="match status" value="1"/>
</dbReference>
<evidence type="ECO:0000256" key="7">
    <source>
        <dbReference type="PIRSR" id="PIRSR603915-2"/>
    </source>
</evidence>
<dbReference type="PANTHER" id="PTHR10877:SF183">
    <property type="entry name" value="AT14535P-RELATED"/>
    <property type="match status" value="1"/>
</dbReference>
<feature type="transmembrane region" description="Helical" evidence="10">
    <location>
        <begin position="424"/>
        <end position="448"/>
    </location>
</feature>
<evidence type="ECO:0008006" key="14">
    <source>
        <dbReference type="Google" id="ProtNLM"/>
    </source>
</evidence>
<keyword evidence="3 10" id="KW-0812">Transmembrane</keyword>
<dbReference type="Pfam" id="PF08016">
    <property type="entry name" value="PKD_channel"/>
    <property type="match status" value="1"/>
</dbReference>
<dbReference type="EMBL" id="HBGA01000669">
    <property type="protein sequence ID" value="CAD8989229.1"/>
    <property type="molecule type" value="Transcribed_RNA"/>
</dbReference>
<evidence type="ECO:0000256" key="8">
    <source>
        <dbReference type="SAM" id="Coils"/>
    </source>
</evidence>
<proteinExistence type="inferred from homology"/>
<keyword evidence="6" id="KW-0325">Glycoprotein</keyword>
<feature type="disulfide bond" evidence="7">
    <location>
        <begin position="191"/>
        <end position="209"/>
    </location>
</feature>
<evidence type="ECO:0000256" key="2">
    <source>
        <dbReference type="ARBA" id="ARBA00007200"/>
    </source>
</evidence>
<sequence length="773" mass="88945">MSGVEPLQPKKLELRVASVVEGLVQQNEEDQAIKGPHSRNLGILQRNPDENAAARLADIGVPADFVVDQISFRIQSDRLTSDLWVYIPFLVIFVLFCINEKEVFSGEGFYMVNSVQRQIVGNEMPQLEILKTFLDIANKDDWNMWFEGVCLPFLWDSVNPDKSHIARYAAGQNGLMGQMRVRTMRMRPDSCIVNKHLYPADTDLLSQECFSTFQRDKQSTIPWSNGEHNCANWTYTPPDQSPGVRTTGDISSYPSGGYVVVMNFSDPFSKISKIGREMVRCGFVDNTRSRFVTVEFFMYAPNFDAFTSVKMFCEVTAGGAWVSNTQFRLFRVWTRNNIKGIAIDVIFAIFVLYYIRKFIKEWVRDARSSGRVLKFLFDMWNFLEMINLLVFIFVYVLRIWWIVLSRDQTIKYPAALHYPGELEMILYLYSMQGYFNSVNVVISFLKLLKFVRLNDNLNILTKSIEASQSNIIGVLILFFLVVISYSITGTSLYGNSLNEFRDLDTSVSTLMRMLLGDFDYDAMREDNRWMAWLFFWSYIILGLFLLLNFIIAVLGEGFAKVKGEQKNTPLHVQITRAAKRGKRAMKWSKLKAWLSRCMRSRQANDVLADIMEQIDRHQKALEDEEAKVVSMELHGAPKDDDTDSVRSVMVKDTTLYFWQIANICPDKLLHEYKDLGGDFQDVWEDMIEEYEEFLQNDEEKQKEEQEERIKNGVQVAVADIKRSLAMLSGKVATFDDHLRSIRFTLLATANPNPKRPAQLDQGSSVQGSVVTNN</sequence>
<keyword evidence="5 10" id="KW-0472">Membrane</keyword>
<feature type="coiled-coil region" evidence="8">
    <location>
        <begin position="607"/>
        <end position="634"/>
    </location>
</feature>
<dbReference type="GO" id="GO:0005509">
    <property type="term" value="F:calcium ion binding"/>
    <property type="evidence" value="ECO:0007669"/>
    <property type="project" value="InterPro"/>
</dbReference>
<evidence type="ECO:0000256" key="10">
    <source>
        <dbReference type="SAM" id="Phobius"/>
    </source>
</evidence>
<dbReference type="InterPro" id="IPR003915">
    <property type="entry name" value="PKD_2"/>
</dbReference>
<evidence type="ECO:0000259" key="12">
    <source>
        <dbReference type="Pfam" id="PF20519"/>
    </source>
</evidence>
<evidence type="ECO:0000256" key="3">
    <source>
        <dbReference type="ARBA" id="ARBA00022692"/>
    </source>
</evidence>
<evidence type="ECO:0000259" key="11">
    <source>
        <dbReference type="Pfam" id="PF08016"/>
    </source>
</evidence>
<dbReference type="InterPro" id="IPR013122">
    <property type="entry name" value="PKD1_2_channel"/>
</dbReference>
<evidence type="ECO:0000256" key="5">
    <source>
        <dbReference type="ARBA" id="ARBA00023136"/>
    </source>
</evidence>
<comment type="similarity">
    <text evidence="2">Belongs to the polycystin family.</text>
</comment>
<evidence type="ECO:0000256" key="6">
    <source>
        <dbReference type="ARBA" id="ARBA00023180"/>
    </source>
</evidence>
<dbReference type="InterPro" id="IPR051223">
    <property type="entry name" value="Polycystin"/>
</dbReference>
<dbReference type="InterPro" id="IPR046791">
    <property type="entry name" value="Polycystin_dom"/>
</dbReference>
<dbReference type="PRINTS" id="PR01433">
    <property type="entry name" value="POLYCYSTIN2"/>
</dbReference>
<evidence type="ECO:0000313" key="13">
    <source>
        <dbReference type="EMBL" id="CAD8989229.1"/>
    </source>
</evidence>
<organism evidence="13">
    <name type="scientific">Eutreptiella gymnastica</name>
    <dbReference type="NCBI Taxonomy" id="73025"/>
    <lineage>
        <taxon>Eukaryota</taxon>
        <taxon>Discoba</taxon>
        <taxon>Euglenozoa</taxon>
        <taxon>Euglenida</taxon>
        <taxon>Spirocuta</taxon>
        <taxon>Euglenophyceae</taxon>
        <taxon>Eutreptiales</taxon>
        <taxon>Eutreptiaceae</taxon>
        <taxon>Eutreptiella</taxon>
    </lineage>
</organism>
<feature type="transmembrane region" description="Helical" evidence="10">
    <location>
        <begin position="529"/>
        <end position="554"/>
    </location>
</feature>
<feature type="transmembrane region" description="Helical" evidence="10">
    <location>
        <begin position="469"/>
        <end position="487"/>
    </location>
</feature>
<evidence type="ECO:0000256" key="9">
    <source>
        <dbReference type="SAM" id="MobiDB-lite"/>
    </source>
</evidence>
<feature type="domain" description="Polycystin" evidence="12">
    <location>
        <begin position="136"/>
        <end position="330"/>
    </location>
</feature>
<keyword evidence="4 10" id="KW-1133">Transmembrane helix</keyword>
<feature type="domain" description="Polycystin cation channel PKD1/PKD2" evidence="11">
    <location>
        <begin position="337"/>
        <end position="560"/>
    </location>
</feature>
<gene>
    <name evidence="13" type="ORF">EGYM00392_LOCUS269</name>
</gene>
<dbReference type="Gene3D" id="1.10.287.70">
    <property type="match status" value="1"/>
</dbReference>
<evidence type="ECO:0000256" key="4">
    <source>
        <dbReference type="ARBA" id="ARBA00022989"/>
    </source>
</evidence>
<feature type="region of interest" description="Disordered" evidence="9">
    <location>
        <begin position="752"/>
        <end position="773"/>
    </location>
</feature>
<accession>A0A7S1HS30</accession>
<dbReference type="GO" id="GO:0016020">
    <property type="term" value="C:membrane"/>
    <property type="evidence" value="ECO:0007669"/>
    <property type="project" value="UniProtKB-SubCell"/>
</dbReference>
<feature type="transmembrane region" description="Helical" evidence="10">
    <location>
        <begin position="338"/>
        <end position="355"/>
    </location>
</feature>
<reference evidence="13" key="1">
    <citation type="submission" date="2021-01" db="EMBL/GenBank/DDBJ databases">
        <authorList>
            <person name="Corre E."/>
            <person name="Pelletier E."/>
            <person name="Niang G."/>
            <person name="Scheremetjew M."/>
            <person name="Finn R."/>
            <person name="Kale V."/>
            <person name="Holt S."/>
            <person name="Cochrane G."/>
            <person name="Meng A."/>
            <person name="Brown T."/>
            <person name="Cohen L."/>
        </authorList>
    </citation>
    <scope>NUCLEOTIDE SEQUENCE</scope>
    <source>
        <strain evidence="13">NIES-381</strain>
    </source>
</reference>
<feature type="transmembrane region" description="Helical" evidence="10">
    <location>
        <begin position="375"/>
        <end position="404"/>
    </location>
</feature>
<protein>
    <recommendedName>
        <fullName evidence="14">Polycystin cation channel PKD1/PKD2 domain-containing protein</fullName>
    </recommendedName>
</protein>
<evidence type="ECO:0000256" key="1">
    <source>
        <dbReference type="ARBA" id="ARBA00004141"/>
    </source>
</evidence>